<dbReference type="EMBL" id="JAUTXU010000035">
    <property type="protein sequence ID" value="KAK3717740.1"/>
    <property type="molecule type" value="Genomic_DNA"/>
</dbReference>
<reference evidence="1" key="1">
    <citation type="submission" date="2023-07" db="EMBL/GenBank/DDBJ databases">
        <title>Black Yeasts Isolated from many extreme environments.</title>
        <authorList>
            <person name="Coleine C."/>
            <person name="Stajich J.E."/>
            <person name="Selbmann L."/>
        </authorList>
    </citation>
    <scope>NUCLEOTIDE SEQUENCE</scope>
    <source>
        <strain evidence="1">CCFEE 5714</strain>
    </source>
</reference>
<accession>A0ACC3NIM0</accession>
<name>A0ACC3NIM0_9PEZI</name>
<evidence type="ECO:0000313" key="2">
    <source>
        <dbReference type="Proteomes" id="UP001281147"/>
    </source>
</evidence>
<keyword evidence="2" id="KW-1185">Reference proteome</keyword>
<proteinExistence type="predicted"/>
<gene>
    <name evidence="1" type="ORF">LTR37_005511</name>
</gene>
<comment type="caution">
    <text evidence="1">The sequence shown here is derived from an EMBL/GenBank/DDBJ whole genome shotgun (WGS) entry which is preliminary data.</text>
</comment>
<organism evidence="1 2">
    <name type="scientific">Vermiconidia calcicola</name>
    <dbReference type="NCBI Taxonomy" id="1690605"/>
    <lineage>
        <taxon>Eukaryota</taxon>
        <taxon>Fungi</taxon>
        <taxon>Dikarya</taxon>
        <taxon>Ascomycota</taxon>
        <taxon>Pezizomycotina</taxon>
        <taxon>Dothideomycetes</taxon>
        <taxon>Dothideomycetidae</taxon>
        <taxon>Mycosphaerellales</taxon>
        <taxon>Extremaceae</taxon>
        <taxon>Vermiconidia</taxon>
    </lineage>
</organism>
<protein>
    <submittedName>
        <fullName evidence="1">Uncharacterized protein</fullName>
    </submittedName>
</protein>
<sequence length="779" mass="84808">MPNKLSKVLSRSSKEKVAEAEAERNGSISGSSSPPPGYEQEAPDYDKEHALDPPDITAGFSNLNLGQATHDIPQVDQCIAHLKVLECFYRLRQDVGSQDGLFGIDDKAVAEAGLPNDYKRQEILAKLAEKRWAIYVSRAVDRFETWSAAISPTALMLAHTEFETKGKAGTLCTPSRETPPSIFNRKGMPPADVLMVWHAYMLNPRAYLEDCLRLGRMQLWHAGMPWQAANNCINSATFAYEAGAEAEKNFTSITRLPWNNLDDSREKQLNCPGCDARLECPYTTPDFALITRGPYKFSKSLAKDVDAMLSTGSGYCDKGFQASCPKCRTTFNHERLRAKKFCNDVEKLLSDQVPMGGTILGKEGIPIRFGKVKDTQFIFGGHFPKHLLRGGLGQKILGQTRQSGSNQRMETIRYMIETAITDRSYVRQARGTLSGRLERAERISIRRMMSRYWDNSSPFALDLVGAVIRQGSFVEKMHNIDWLHSPALPSTMKRLIVKYERFTNIMKDKLHMAVPTLDVDLAWHTHQLSPYSYMKYTVAATGQFVDHDDKVAETALNDAFAWTSKTYQKLYGEPYSTCTCWYCEAVRESHSSPVSRLFNTNSAQANEQVHAADQDPRKSVHISSHNAVRPDDYEYQKKASQKAAELESHYQKACERARKKGRKAPKRDDYYYSDAWGYPVYIPAYSPYVGYYPVMPMYYPVTPGCMALGAGAAGNCCSGTCGAGIAAGGSCGGGSGGGCAGGAAGGCGGGGGGGGAGCGGGGGGGGGGCGGGGGGGGGC</sequence>
<dbReference type="Proteomes" id="UP001281147">
    <property type="component" value="Unassembled WGS sequence"/>
</dbReference>
<evidence type="ECO:0000313" key="1">
    <source>
        <dbReference type="EMBL" id="KAK3717740.1"/>
    </source>
</evidence>